<accession>A0ABD3BYN3</accession>
<dbReference type="EMBL" id="JAVIJP010000060">
    <property type="protein sequence ID" value="KAL3622387.1"/>
    <property type="molecule type" value="Genomic_DNA"/>
</dbReference>
<dbReference type="AlphaFoldDB" id="A0ABD3BYN3"/>
<reference evidence="3" key="1">
    <citation type="journal article" date="2024" name="IScience">
        <title>Strigolactones Initiate the Formation of Haustorium-like Structures in Castilleja.</title>
        <authorList>
            <person name="Buerger M."/>
            <person name="Peterson D."/>
            <person name="Chory J."/>
        </authorList>
    </citation>
    <scope>NUCLEOTIDE SEQUENCE [LARGE SCALE GENOMIC DNA]</scope>
</reference>
<feature type="region of interest" description="Disordered" evidence="1">
    <location>
        <begin position="1"/>
        <end position="69"/>
    </location>
</feature>
<evidence type="ECO:0000313" key="2">
    <source>
        <dbReference type="EMBL" id="KAL3622387.1"/>
    </source>
</evidence>
<evidence type="ECO:0008006" key="4">
    <source>
        <dbReference type="Google" id="ProtNLM"/>
    </source>
</evidence>
<proteinExistence type="predicted"/>
<name>A0ABD3BYN3_9LAMI</name>
<evidence type="ECO:0000313" key="3">
    <source>
        <dbReference type="Proteomes" id="UP001632038"/>
    </source>
</evidence>
<organism evidence="2 3">
    <name type="scientific">Castilleja foliolosa</name>
    <dbReference type="NCBI Taxonomy" id="1961234"/>
    <lineage>
        <taxon>Eukaryota</taxon>
        <taxon>Viridiplantae</taxon>
        <taxon>Streptophyta</taxon>
        <taxon>Embryophyta</taxon>
        <taxon>Tracheophyta</taxon>
        <taxon>Spermatophyta</taxon>
        <taxon>Magnoliopsida</taxon>
        <taxon>eudicotyledons</taxon>
        <taxon>Gunneridae</taxon>
        <taxon>Pentapetalae</taxon>
        <taxon>asterids</taxon>
        <taxon>lamiids</taxon>
        <taxon>Lamiales</taxon>
        <taxon>Orobanchaceae</taxon>
        <taxon>Pedicularideae</taxon>
        <taxon>Castillejinae</taxon>
        <taxon>Castilleja</taxon>
    </lineage>
</organism>
<protein>
    <recommendedName>
        <fullName evidence="4">Wingless</fullName>
    </recommendedName>
</protein>
<sequence>MERLRLGAANEELQPRPHTTEAVVAGRHVNHGDAREGHRYDRRRRHDDEPLDVQQLPKLRLDAPKFNGE</sequence>
<feature type="compositionally biased region" description="Basic and acidic residues" evidence="1">
    <location>
        <begin position="59"/>
        <end position="69"/>
    </location>
</feature>
<feature type="compositionally biased region" description="Basic and acidic residues" evidence="1">
    <location>
        <begin position="30"/>
        <end position="39"/>
    </location>
</feature>
<evidence type="ECO:0000256" key="1">
    <source>
        <dbReference type="SAM" id="MobiDB-lite"/>
    </source>
</evidence>
<keyword evidence="3" id="KW-1185">Reference proteome</keyword>
<gene>
    <name evidence="2" type="ORF">CASFOL_033798</name>
</gene>
<dbReference type="Proteomes" id="UP001632038">
    <property type="component" value="Unassembled WGS sequence"/>
</dbReference>
<comment type="caution">
    <text evidence="2">The sequence shown here is derived from an EMBL/GenBank/DDBJ whole genome shotgun (WGS) entry which is preliminary data.</text>
</comment>